<protein>
    <submittedName>
        <fullName evidence="1">Uncharacterized protein</fullName>
    </submittedName>
</protein>
<dbReference type="Proteomes" id="UP000176198">
    <property type="component" value="Unassembled WGS sequence"/>
</dbReference>
<dbReference type="STRING" id="1802471.A2115_01210"/>
<dbReference type="AlphaFoldDB" id="A0A1F7WIF2"/>
<gene>
    <name evidence="1" type="ORF">A2115_01210</name>
</gene>
<evidence type="ECO:0000313" key="2">
    <source>
        <dbReference type="Proteomes" id="UP000176198"/>
    </source>
</evidence>
<accession>A0A1F7WIF2</accession>
<sequence length="268" mass="29388">MTKLPKYFTKVTKTTKLLALTMFILLPLWSFYVGFKLGEGIALIKLISLLGGEGGASKMSTIVAKKTLQNATTVNLPVTILKTDFGTEASNFEYPKTLTVSVPGNYKDQLAAYGAAYEILVAPKGWTGSGSIGADGNTLVELNSWGGAWGTDSKMKLIIASTGTANALLGAAPYFQWVRENWNELSETPIPKKAEMTTAFVTSRLMKYKLLNPPEGLEVAGVVYSDAKDHVEDEFWSFIQMEITYPKTEQDFADQLLNTFIDQHGMTK</sequence>
<comment type="caution">
    <text evidence="1">The sequence shown here is derived from an EMBL/GenBank/DDBJ whole genome shotgun (WGS) entry which is preliminary data.</text>
</comment>
<organism evidence="1 2">
    <name type="scientific">Candidatus Woesebacteria bacterium GWA1_41_8</name>
    <dbReference type="NCBI Taxonomy" id="1802471"/>
    <lineage>
        <taxon>Bacteria</taxon>
        <taxon>Candidatus Woeseibacteriota</taxon>
    </lineage>
</organism>
<evidence type="ECO:0000313" key="1">
    <source>
        <dbReference type="EMBL" id="OGM02614.1"/>
    </source>
</evidence>
<reference evidence="1 2" key="1">
    <citation type="journal article" date="2016" name="Nat. Commun.">
        <title>Thousands of microbial genomes shed light on interconnected biogeochemical processes in an aquifer system.</title>
        <authorList>
            <person name="Anantharaman K."/>
            <person name="Brown C.T."/>
            <person name="Hug L.A."/>
            <person name="Sharon I."/>
            <person name="Castelle C.J."/>
            <person name="Probst A.J."/>
            <person name="Thomas B.C."/>
            <person name="Singh A."/>
            <person name="Wilkins M.J."/>
            <person name="Karaoz U."/>
            <person name="Brodie E.L."/>
            <person name="Williams K.H."/>
            <person name="Hubbard S.S."/>
            <person name="Banfield J.F."/>
        </authorList>
    </citation>
    <scope>NUCLEOTIDE SEQUENCE [LARGE SCALE GENOMIC DNA]</scope>
</reference>
<name>A0A1F7WIF2_9BACT</name>
<proteinExistence type="predicted"/>
<dbReference type="EMBL" id="MGFJ01000019">
    <property type="protein sequence ID" value="OGM02614.1"/>
    <property type="molecule type" value="Genomic_DNA"/>
</dbReference>